<sequence>MVSLGVIAGEHRRRFVGDFAGGFSVITGERDSAEIFACGFVCVGGKFVGCSPSPVPLPFPIREMLVATGSMQRKGKTAALTVLVMCNNYRESKCKSIEVEEIVCLIRCFKLHTNMSYVVGKPVTGGR</sequence>
<accession>A0A0D9WEE5</accession>
<reference evidence="1 2" key="1">
    <citation type="submission" date="2012-08" db="EMBL/GenBank/DDBJ databases">
        <title>Oryza genome evolution.</title>
        <authorList>
            <person name="Wing R.A."/>
        </authorList>
    </citation>
    <scope>NUCLEOTIDE SEQUENCE</scope>
</reference>
<dbReference type="Proteomes" id="UP000032180">
    <property type="component" value="Chromosome 5"/>
</dbReference>
<evidence type="ECO:0000313" key="2">
    <source>
        <dbReference type="Proteomes" id="UP000032180"/>
    </source>
</evidence>
<dbReference type="HOGENOM" id="CLU_1984796_0_0_1"/>
<organism evidence="1 2">
    <name type="scientific">Leersia perrieri</name>
    <dbReference type="NCBI Taxonomy" id="77586"/>
    <lineage>
        <taxon>Eukaryota</taxon>
        <taxon>Viridiplantae</taxon>
        <taxon>Streptophyta</taxon>
        <taxon>Embryophyta</taxon>
        <taxon>Tracheophyta</taxon>
        <taxon>Spermatophyta</taxon>
        <taxon>Magnoliopsida</taxon>
        <taxon>Liliopsida</taxon>
        <taxon>Poales</taxon>
        <taxon>Poaceae</taxon>
        <taxon>BOP clade</taxon>
        <taxon>Oryzoideae</taxon>
        <taxon>Oryzeae</taxon>
        <taxon>Oryzinae</taxon>
        <taxon>Leersia</taxon>
    </lineage>
</organism>
<dbReference type="EnsemblPlants" id="LPERR05G07500.1">
    <property type="protein sequence ID" value="LPERR05G07500.1"/>
    <property type="gene ID" value="LPERR05G07500"/>
</dbReference>
<reference evidence="2" key="2">
    <citation type="submission" date="2013-12" db="EMBL/GenBank/DDBJ databases">
        <authorList>
            <person name="Yu Y."/>
            <person name="Lee S."/>
            <person name="de Baynast K."/>
            <person name="Wissotski M."/>
            <person name="Liu L."/>
            <person name="Talag J."/>
            <person name="Goicoechea J."/>
            <person name="Angelova A."/>
            <person name="Jetty R."/>
            <person name="Kudrna D."/>
            <person name="Golser W."/>
            <person name="Rivera L."/>
            <person name="Zhang J."/>
            <person name="Wing R."/>
        </authorList>
    </citation>
    <scope>NUCLEOTIDE SEQUENCE</scope>
</reference>
<name>A0A0D9WEE5_9ORYZ</name>
<reference evidence="1" key="3">
    <citation type="submission" date="2015-04" db="UniProtKB">
        <authorList>
            <consortium name="EnsemblPlants"/>
        </authorList>
    </citation>
    <scope>IDENTIFICATION</scope>
</reference>
<evidence type="ECO:0000313" key="1">
    <source>
        <dbReference type="EnsemblPlants" id="LPERR05G07500.1"/>
    </source>
</evidence>
<protein>
    <submittedName>
        <fullName evidence="1">Uncharacterized protein</fullName>
    </submittedName>
</protein>
<dbReference type="AlphaFoldDB" id="A0A0D9WEE5"/>
<keyword evidence="2" id="KW-1185">Reference proteome</keyword>
<dbReference type="Gramene" id="LPERR05G07500.1">
    <property type="protein sequence ID" value="LPERR05G07500.1"/>
    <property type="gene ID" value="LPERR05G07500"/>
</dbReference>
<proteinExistence type="predicted"/>